<name>A0AA39PBN5_9AGAR</name>
<feature type="compositionally biased region" description="Acidic residues" evidence="1">
    <location>
        <begin position="150"/>
        <end position="162"/>
    </location>
</feature>
<evidence type="ECO:0000313" key="4">
    <source>
        <dbReference type="Proteomes" id="UP001175228"/>
    </source>
</evidence>
<dbReference type="InterPro" id="IPR045341">
    <property type="entry name" value="DUF6532"/>
</dbReference>
<evidence type="ECO:0000259" key="2">
    <source>
        <dbReference type="Pfam" id="PF20149"/>
    </source>
</evidence>
<organism evidence="3 4">
    <name type="scientific">Armillaria luteobubalina</name>
    <dbReference type="NCBI Taxonomy" id="153913"/>
    <lineage>
        <taxon>Eukaryota</taxon>
        <taxon>Fungi</taxon>
        <taxon>Dikarya</taxon>
        <taxon>Basidiomycota</taxon>
        <taxon>Agaricomycotina</taxon>
        <taxon>Agaricomycetes</taxon>
        <taxon>Agaricomycetidae</taxon>
        <taxon>Agaricales</taxon>
        <taxon>Marasmiineae</taxon>
        <taxon>Physalacriaceae</taxon>
        <taxon>Armillaria</taxon>
    </lineage>
</organism>
<feature type="domain" description="DUF6532" evidence="2">
    <location>
        <begin position="2"/>
        <end position="96"/>
    </location>
</feature>
<dbReference type="EMBL" id="JAUEPU010000075">
    <property type="protein sequence ID" value="KAK0481059.1"/>
    <property type="molecule type" value="Genomic_DNA"/>
</dbReference>
<sequence length="187" mass="20644">MNAAFHYKDLPTLSHAYEHKIIFSSICVAWFKNIKDFGVKYSDRFDPIPNVSLALVLTAIKFCLEEWSTGSYIQGTLNESEDKGHYINFLKDVEEWTGANAKVTKNICKKWHNRARKNTGTANRVVVAGHMNEDAIMHAKKDMENQTGETDSEDEGEGEEGAPGEPAANRGKDGTGIGGSQTAFKSG</sequence>
<protein>
    <recommendedName>
        <fullName evidence="2">DUF6532 domain-containing protein</fullName>
    </recommendedName>
</protein>
<feature type="region of interest" description="Disordered" evidence="1">
    <location>
        <begin position="142"/>
        <end position="187"/>
    </location>
</feature>
<evidence type="ECO:0000313" key="3">
    <source>
        <dbReference type="EMBL" id="KAK0481059.1"/>
    </source>
</evidence>
<evidence type="ECO:0000256" key="1">
    <source>
        <dbReference type="SAM" id="MobiDB-lite"/>
    </source>
</evidence>
<keyword evidence="4" id="KW-1185">Reference proteome</keyword>
<dbReference type="AlphaFoldDB" id="A0AA39PBN5"/>
<comment type="caution">
    <text evidence="3">The sequence shown here is derived from an EMBL/GenBank/DDBJ whole genome shotgun (WGS) entry which is preliminary data.</text>
</comment>
<proteinExistence type="predicted"/>
<dbReference type="Proteomes" id="UP001175228">
    <property type="component" value="Unassembled WGS sequence"/>
</dbReference>
<accession>A0AA39PBN5</accession>
<dbReference type="Pfam" id="PF20149">
    <property type="entry name" value="DUF6532"/>
    <property type="match status" value="1"/>
</dbReference>
<gene>
    <name evidence="3" type="ORF">EDD18DRAFT_1363295</name>
</gene>
<reference evidence="3" key="1">
    <citation type="submission" date="2023-06" db="EMBL/GenBank/DDBJ databases">
        <authorList>
            <consortium name="Lawrence Berkeley National Laboratory"/>
            <person name="Ahrendt S."/>
            <person name="Sahu N."/>
            <person name="Indic B."/>
            <person name="Wong-Bajracharya J."/>
            <person name="Merenyi Z."/>
            <person name="Ke H.-M."/>
            <person name="Monk M."/>
            <person name="Kocsube S."/>
            <person name="Drula E."/>
            <person name="Lipzen A."/>
            <person name="Balint B."/>
            <person name="Henrissat B."/>
            <person name="Andreopoulos B."/>
            <person name="Martin F.M."/>
            <person name="Harder C.B."/>
            <person name="Rigling D."/>
            <person name="Ford K.L."/>
            <person name="Foster G.D."/>
            <person name="Pangilinan J."/>
            <person name="Papanicolaou A."/>
            <person name="Barry K."/>
            <person name="LaButti K."/>
            <person name="Viragh M."/>
            <person name="Koriabine M."/>
            <person name="Yan M."/>
            <person name="Riley R."/>
            <person name="Champramary S."/>
            <person name="Plett K.L."/>
            <person name="Tsai I.J."/>
            <person name="Slot J."/>
            <person name="Sipos G."/>
            <person name="Plett J."/>
            <person name="Nagy L.G."/>
            <person name="Grigoriev I.V."/>
        </authorList>
    </citation>
    <scope>NUCLEOTIDE SEQUENCE</scope>
    <source>
        <strain evidence="3">HWK02</strain>
    </source>
</reference>